<reference evidence="1" key="1">
    <citation type="journal article" date="2020" name="Stud. Mycol.">
        <title>101 Dothideomycetes genomes: a test case for predicting lifestyles and emergence of pathogens.</title>
        <authorList>
            <person name="Haridas S."/>
            <person name="Albert R."/>
            <person name="Binder M."/>
            <person name="Bloem J."/>
            <person name="Labutti K."/>
            <person name="Salamov A."/>
            <person name="Andreopoulos B."/>
            <person name="Baker S."/>
            <person name="Barry K."/>
            <person name="Bills G."/>
            <person name="Bluhm B."/>
            <person name="Cannon C."/>
            <person name="Castanera R."/>
            <person name="Culley D."/>
            <person name="Daum C."/>
            <person name="Ezra D."/>
            <person name="Gonzalez J."/>
            <person name="Henrissat B."/>
            <person name="Kuo A."/>
            <person name="Liang C."/>
            <person name="Lipzen A."/>
            <person name="Lutzoni F."/>
            <person name="Magnuson J."/>
            <person name="Mondo S."/>
            <person name="Nolan M."/>
            <person name="Ohm R."/>
            <person name="Pangilinan J."/>
            <person name="Park H.-J."/>
            <person name="Ramirez L."/>
            <person name="Alfaro M."/>
            <person name="Sun H."/>
            <person name="Tritt A."/>
            <person name="Yoshinaga Y."/>
            <person name="Zwiers L.-H."/>
            <person name="Turgeon B."/>
            <person name="Goodwin S."/>
            <person name="Spatafora J."/>
            <person name="Crous P."/>
            <person name="Grigoriev I."/>
        </authorList>
    </citation>
    <scope>NUCLEOTIDE SEQUENCE</scope>
    <source>
        <strain evidence="1">CBS 116005</strain>
    </source>
</reference>
<protein>
    <submittedName>
        <fullName evidence="1">Uncharacterized protein</fullName>
    </submittedName>
</protein>
<dbReference type="Proteomes" id="UP000799436">
    <property type="component" value="Unassembled WGS sequence"/>
</dbReference>
<evidence type="ECO:0000313" key="1">
    <source>
        <dbReference type="EMBL" id="KAF2773203.1"/>
    </source>
</evidence>
<organism evidence="1 2">
    <name type="scientific">Teratosphaeria nubilosa</name>
    <dbReference type="NCBI Taxonomy" id="161662"/>
    <lineage>
        <taxon>Eukaryota</taxon>
        <taxon>Fungi</taxon>
        <taxon>Dikarya</taxon>
        <taxon>Ascomycota</taxon>
        <taxon>Pezizomycotina</taxon>
        <taxon>Dothideomycetes</taxon>
        <taxon>Dothideomycetidae</taxon>
        <taxon>Mycosphaerellales</taxon>
        <taxon>Teratosphaeriaceae</taxon>
        <taxon>Teratosphaeria</taxon>
    </lineage>
</organism>
<sequence>MPNVGAHKVMSFTSGELLRKHLSRIREKLKTLFDEHWAGNAQPDETGVAIAWNLWSAAGIEEQTNSTDGDTEVLKDEIVKMMGRVDAATARRRMAMNFWLGIRRIQKPDGDHTGYRRHLNGVKAGLLRKFGMVARELREKFNAQPRVAFMDECEALRTIAVALRDVQVIQQSAVEEDDDGEDSESESSLE</sequence>
<proteinExistence type="predicted"/>
<accession>A0A6G1LJR7</accession>
<keyword evidence="2" id="KW-1185">Reference proteome</keyword>
<dbReference type="AlphaFoldDB" id="A0A6G1LJR7"/>
<name>A0A6G1LJR7_9PEZI</name>
<gene>
    <name evidence="1" type="ORF">EJ03DRAFT_347734</name>
</gene>
<evidence type="ECO:0000313" key="2">
    <source>
        <dbReference type="Proteomes" id="UP000799436"/>
    </source>
</evidence>
<dbReference type="EMBL" id="ML995811">
    <property type="protein sequence ID" value="KAF2773203.1"/>
    <property type="molecule type" value="Genomic_DNA"/>
</dbReference>